<dbReference type="EMBL" id="AP014569">
    <property type="protein sequence ID" value="BAO84399.1"/>
    <property type="molecule type" value="Genomic_DNA"/>
</dbReference>
<dbReference type="AlphaFoldDB" id="A0A060NZV4"/>
<reference evidence="7 8" key="1">
    <citation type="journal article" date="2014" name="Nat. Commun.">
        <title>Physiological and genomic features of highly alkaliphilic hydrogen-utilizing Betaproteobacteria from a continental serpentinizing site.</title>
        <authorList>
            <person name="Suzuki S."/>
            <person name="Kuenen J.G."/>
            <person name="Schipper K."/>
            <person name="van der Velde S."/>
            <person name="Ishii S."/>
            <person name="Wu A."/>
            <person name="Sorokin D.Y."/>
            <person name="Tenney A."/>
            <person name="Meng X.Y."/>
            <person name="Morrill P.L."/>
            <person name="Kamagata Y."/>
            <person name="Muyzer G."/>
            <person name="Nealson K.H."/>
        </authorList>
    </citation>
    <scope>NUCLEOTIDE SEQUENCE [LARGE SCALE GENOMIC DNA]</scope>
    <source>
        <strain evidence="7 8">B1</strain>
    </source>
</reference>
<dbReference type="GO" id="GO:0030170">
    <property type="term" value="F:pyridoxal phosphate binding"/>
    <property type="evidence" value="ECO:0007669"/>
    <property type="project" value="InterPro"/>
</dbReference>
<sequence length="453" mass="48845">MPAAPHRHTLLLDELVQAIRAGRYAAGARLPTHRAFARQHGVALATASKVYRELERRGLVVGETGRGTFVREWQADAERHALTERRLEAAMPSPAPIDLAFNYPDTPNAGALLDAALQALRQLGQMPRLMEPQAVGGGLPERVAVARHLAEVGVAVPAEQVLLVGGAQQGLACAVMALLQPGDVVVVDELTYPGFTSLAQTQALELQPLRWTDAGPDLDHLARVLQQRPVKLVFTMPTLHNPTGWVMDLASRERLVTLARAHKVWLLEDASYAFLASAAPPPLAALAPERTVYVSSLSKSVGGGVRLGYVALPAQLVARCERTLRAIAWSQPTLMSALGAHWLDTGCVRRLEQDKRSAARAKQQLALRCLAGLKLQSHPDSFFVWVRLPEAVRAEPLTMRLAELGIAVTPSSAFAVAVSYPHAIRLNLGAASLEVLACALPVVRDTIEAMELA</sequence>
<evidence type="ECO:0000256" key="1">
    <source>
        <dbReference type="ARBA" id="ARBA00005384"/>
    </source>
</evidence>
<evidence type="ECO:0000313" key="7">
    <source>
        <dbReference type="EMBL" id="BAO84399.1"/>
    </source>
</evidence>
<dbReference type="Gene3D" id="3.90.1150.10">
    <property type="entry name" value="Aspartate Aminotransferase, domain 1"/>
    <property type="match status" value="1"/>
</dbReference>
<dbReference type="STRING" id="1458426.SMCB_2171"/>
<dbReference type="InterPro" id="IPR015424">
    <property type="entry name" value="PyrdxlP-dep_Trfase"/>
</dbReference>
<proteinExistence type="inferred from homology"/>
<dbReference type="InterPro" id="IPR004839">
    <property type="entry name" value="Aminotransferase_I/II_large"/>
</dbReference>
<dbReference type="Gene3D" id="3.40.640.10">
    <property type="entry name" value="Type I PLP-dependent aspartate aminotransferase-like (Major domain)"/>
    <property type="match status" value="1"/>
</dbReference>
<evidence type="ECO:0000259" key="6">
    <source>
        <dbReference type="PROSITE" id="PS50949"/>
    </source>
</evidence>
<name>A0A060NZV4_9BURK</name>
<dbReference type="KEGG" id="cbab:SMCB_2171"/>
<keyword evidence="3" id="KW-0805">Transcription regulation</keyword>
<dbReference type="InterPro" id="IPR036390">
    <property type="entry name" value="WH_DNA-bd_sf"/>
</dbReference>
<dbReference type="SUPFAM" id="SSF46785">
    <property type="entry name" value="Winged helix' DNA-binding domain"/>
    <property type="match status" value="1"/>
</dbReference>
<dbReference type="InterPro" id="IPR000524">
    <property type="entry name" value="Tscrpt_reg_HTH_GntR"/>
</dbReference>
<dbReference type="GO" id="GO:0003700">
    <property type="term" value="F:DNA-binding transcription factor activity"/>
    <property type="evidence" value="ECO:0007669"/>
    <property type="project" value="InterPro"/>
</dbReference>
<evidence type="ECO:0000256" key="5">
    <source>
        <dbReference type="ARBA" id="ARBA00023163"/>
    </source>
</evidence>
<dbReference type="InterPro" id="IPR051446">
    <property type="entry name" value="HTH_trans_reg/aminotransferase"/>
</dbReference>
<dbReference type="Gene3D" id="1.10.10.10">
    <property type="entry name" value="Winged helix-like DNA-binding domain superfamily/Winged helix DNA-binding domain"/>
    <property type="match status" value="1"/>
</dbReference>
<dbReference type="PANTHER" id="PTHR46577">
    <property type="entry name" value="HTH-TYPE TRANSCRIPTIONAL REGULATORY PROTEIN GABR"/>
    <property type="match status" value="1"/>
</dbReference>
<dbReference type="PANTHER" id="PTHR46577:SF1">
    <property type="entry name" value="HTH-TYPE TRANSCRIPTIONAL REGULATORY PROTEIN GABR"/>
    <property type="match status" value="1"/>
</dbReference>
<dbReference type="SMART" id="SM00345">
    <property type="entry name" value="HTH_GNTR"/>
    <property type="match status" value="1"/>
</dbReference>
<dbReference type="GO" id="GO:0003677">
    <property type="term" value="F:DNA binding"/>
    <property type="evidence" value="ECO:0007669"/>
    <property type="project" value="UniProtKB-KW"/>
</dbReference>
<keyword evidence="2" id="KW-0663">Pyridoxal phosphate</keyword>
<dbReference type="InterPro" id="IPR015422">
    <property type="entry name" value="PyrdxlP-dep_Trfase_small"/>
</dbReference>
<gene>
    <name evidence="7" type="ORF">SMCB_2171</name>
</gene>
<dbReference type="Proteomes" id="UP000066014">
    <property type="component" value="Chromosome"/>
</dbReference>
<accession>A0A060NZV4</accession>
<dbReference type="Pfam" id="PF00392">
    <property type="entry name" value="GntR"/>
    <property type="match status" value="1"/>
</dbReference>
<evidence type="ECO:0000313" key="8">
    <source>
        <dbReference type="Proteomes" id="UP000066014"/>
    </source>
</evidence>
<feature type="domain" description="HTH gntR-type" evidence="6">
    <location>
        <begin position="5"/>
        <end position="73"/>
    </location>
</feature>
<dbReference type="HOGENOM" id="CLU_017584_0_0_4"/>
<comment type="similarity">
    <text evidence="1">In the C-terminal section; belongs to the class-I pyridoxal-phosphate-dependent aminotransferase family.</text>
</comment>
<dbReference type="OrthoDB" id="9804020at2"/>
<protein>
    <submittedName>
        <fullName evidence="7">Transcriptional regulators</fullName>
    </submittedName>
</protein>
<dbReference type="CDD" id="cd00609">
    <property type="entry name" value="AAT_like"/>
    <property type="match status" value="1"/>
</dbReference>
<dbReference type="CDD" id="cd07377">
    <property type="entry name" value="WHTH_GntR"/>
    <property type="match status" value="1"/>
</dbReference>
<organism evidence="7 8">
    <name type="scientific">Serpentinimonas maccroryi</name>
    <dbReference type="NCBI Taxonomy" id="1458426"/>
    <lineage>
        <taxon>Bacteria</taxon>
        <taxon>Pseudomonadati</taxon>
        <taxon>Pseudomonadota</taxon>
        <taxon>Betaproteobacteria</taxon>
        <taxon>Burkholderiales</taxon>
        <taxon>Comamonadaceae</taxon>
        <taxon>Serpentinimonas</taxon>
    </lineage>
</organism>
<keyword evidence="8" id="KW-1185">Reference proteome</keyword>
<dbReference type="InterPro" id="IPR036388">
    <property type="entry name" value="WH-like_DNA-bd_sf"/>
</dbReference>
<keyword evidence="5" id="KW-0804">Transcription</keyword>
<evidence type="ECO:0000256" key="2">
    <source>
        <dbReference type="ARBA" id="ARBA00022898"/>
    </source>
</evidence>
<dbReference type="InterPro" id="IPR015421">
    <property type="entry name" value="PyrdxlP-dep_Trfase_major"/>
</dbReference>
<keyword evidence="4" id="KW-0238">DNA-binding</keyword>
<evidence type="ECO:0000256" key="3">
    <source>
        <dbReference type="ARBA" id="ARBA00023015"/>
    </source>
</evidence>
<evidence type="ECO:0000256" key="4">
    <source>
        <dbReference type="ARBA" id="ARBA00023125"/>
    </source>
</evidence>
<dbReference type="PROSITE" id="PS50949">
    <property type="entry name" value="HTH_GNTR"/>
    <property type="match status" value="1"/>
</dbReference>
<dbReference type="RefSeq" id="WP_045536968.1">
    <property type="nucleotide sequence ID" value="NZ_AP014569.1"/>
</dbReference>
<dbReference type="Pfam" id="PF00155">
    <property type="entry name" value="Aminotran_1_2"/>
    <property type="match status" value="1"/>
</dbReference>
<dbReference type="SUPFAM" id="SSF53383">
    <property type="entry name" value="PLP-dependent transferases"/>
    <property type="match status" value="1"/>
</dbReference>